<evidence type="ECO:0000256" key="1">
    <source>
        <dbReference type="ARBA" id="ARBA00004180"/>
    </source>
</evidence>
<sequence length="215" mass="23727">QVTTHSKAIVMSADDLFGGFDAGEPQQQASIADPFTTQDEDSLGVNAFSIGEDAEDDDVFGEVIKSPIAALSENAEATFSPSNEVPALFSPSKQSREVEEETPLSIWQAKRAVELQSLADKERADKLEAVEQAKAERATVLQNRAKAFETKQAQNRASEKEFRNDLETVMKHGTLWEQVAKLVDLKPKNGKEEQMTSRMRSLMTQLKNQKVSPAT</sequence>
<protein>
    <recommendedName>
        <fullName evidence="6">Clathrin light chain</fullName>
    </recommendedName>
</protein>
<keyword evidence="5 6" id="KW-0968">Cytoplasmic vesicle</keyword>
<evidence type="ECO:0000256" key="5">
    <source>
        <dbReference type="ARBA" id="ARBA00023329"/>
    </source>
</evidence>
<dbReference type="GO" id="GO:0032050">
    <property type="term" value="F:clathrin heavy chain binding"/>
    <property type="evidence" value="ECO:0007669"/>
    <property type="project" value="TreeGrafter"/>
</dbReference>
<comment type="subcellular location">
    <subcellularLocation>
        <location evidence="1 6">Cytoplasmic vesicle membrane</location>
        <topology evidence="1 6">Peripheral membrane protein</topology>
        <orientation evidence="1 6">Cytoplasmic side</orientation>
    </subcellularLocation>
    <subcellularLocation>
        <location evidence="6">Membrane</location>
        <location evidence="6">Coated pit</location>
        <topology evidence="6">Peripheral membrane protein</topology>
        <orientation evidence="6">Cytoplasmic side</orientation>
    </subcellularLocation>
    <text evidence="6">Cytoplasmic face of coated pits and vesicles.</text>
</comment>
<organism evidence="8">
    <name type="scientific">Spongospora subterranea</name>
    <dbReference type="NCBI Taxonomy" id="70186"/>
    <lineage>
        <taxon>Eukaryota</taxon>
        <taxon>Sar</taxon>
        <taxon>Rhizaria</taxon>
        <taxon>Endomyxa</taxon>
        <taxon>Phytomyxea</taxon>
        <taxon>Plasmodiophorida</taxon>
        <taxon>Plasmodiophoridae</taxon>
        <taxon>Spongospora</taxon>
    </lineage>
</organism>
<dbReference type="Pfam" id="PF01086">
    <property type="entry name" value="Clathrin_lg_ch"/>
    <property type="match status" value="1"/>
</dbReference>
<evidence type="ECO:0000256" key="4">
    <source>
        <dbReference type="ARBA" id="ARBA00023176"/>
    </source>
</evidence>
<comment type="function">
    <text evidence="6">Clathrin is the major protein of the polyhedral coat of coated pits and vesicles.</text>
</comment>
<feature type="region of interest" description="Disordered" evidence="7">
    <location>
        <begin position="19"/>
        <end position="40"/>
    </location>
</feature>
<accession>A0A0H5RKA1</accession>
<feature type="non-terminal residue" evidence="8">
    <location>
        <position position="1"/>
    </location>
</feature>
<evidence type="ECO:0000256" key="7">
    <source>
        <dbReference type="SAM" id="MobiDB-lite"/>
    </source>
</evidence>
<dbReference type="AlphaFoldDB" id="A0A0H5RKA1"/>
<dbReference type="PANTHER" id="PTHR10639">
    <property type="entry name" value="CLATHRIN LIGHT CHAIN"/>
    <property type="match status" value="1"/>
</dbReference>
<dbReference type="EMBL" id="HACM01008717">
    <property type="protein sequence ID" value="CRZ09159.1"/>
    <property type="molecule type" value="Transcribed_RNA"/>
</dbReference>
<dbReference type="GO" id="GO:0005198">
    <property type="term" value="F:structural molecule activity"/>
    <property type="evidence" value="ECO:0007669"/>
    <property type="project" value="InterPro"/>
</dbReference>
<dbReference type="GO" id="GO:0030132">
    <property type="term" value="C:clathrin coat of coated pit"/>
    <property type="evidence" value="ECO:0007669"/>
    <property type="project" value="InterPro"/>
</dbReference>
<evidence type="ECO:0000256" key="2">
    <source>
        <dbReference type="ARBA" id="ARBA00005263"/>
    </source>
</evidence>
<dbReference type="GO" id="GO:0006886">
    <property type="term" value="P:intracellular protein transport"/>
    <property type="evidence" value="ECO:0007669"/>
    <property type="project" value="InterPro"/>
</dbReference>
<dbReference type="GO" id="GO:0030130">
    <property type="term" value="C:clathrin coat of trans-Golgi network vesicle"/>
    <property type="evidence" value="ECO:0007669"/>
    <property type="project" value="InterPro"/>
</dbReference>
<evidence type="ECO:0000256" key="6">
    <source>
        <dbReference type="RuleBase" id="RU363137"/>
    </source>
</evidence>
<feature type="region of interest" description="Disordered" evidence="7">
    <location>
        <begin position="77"/>
        <end position="101"/>
    </location>
</feature>
<reference evidence="8" key="1">
    <citation type="submission" date="2015-04" db="EMBL/GenBank/DDBJ databases">
        <title>The genome sequence of the plant pathogenic Rhizarian Plasmodiophora brassicae reveals insights in its biotrophic life cycle and the origin of chitin synthesis.</title>
        <authorList>
            <person name="Schwelm A."/>
            <person name="Fogelqvist J."/>
            <person name="Knaust A."/>
            <person name="Julke S."/>
            <person name="Lilja T."/>
            <person name="Dhandapani V."/>
            <person name="Bonilla-Rosso G."/>
            <person name="Karlsson M."/>
            <person name="Shevchenko A."/>
            <person name="Choi S.R."/>
            <person name="Kim H.G."/>
            <person name="Park J.Y."/>
            <person name="Lim Y.P."/>
            <person name="Ludwig-Muller J."/>
            <person name="Dixelius C."/>
        </authorList>
    </citation>
    <scope>NUCLEOTIDE SEQUENCE</scope>
    <source>
        <tissue evidence="8">Potato root galls</tissue>
    </source>
</reference>
<dbReference type="InterPro" id="IPR000996">
    <property type="entry name" value="Clathrin_L-chain"/>
</dbReference>
<evidence type="ECO:0000313" key="8">
    <source>
        <dbReference type="EMBL" id="CRZ09159.1"/>
    </source>
</evidence>
<proteinExistence type="inferred from homology"/>
<dbReference type="PANTHER" id="PTHR10639:SF7">
    <property type="entry name" value="CLATHRIN LIGHT CHAIN"/>
    <property type="match status" value="1"/>
</dbReference>
<comment type="similarity">
    <text evidence="2 6">Belongs to the clathrin light chain family.</text>
</comment>
<name>A0A0H5RKA1_9EUKA</name>
<dbReference type="GO" id="GO:0072583">
    <property type="term" value="P:clathrin-dependent endocytosis"/>
    <property type="evidence" value="ECO:0007669"/>
    <property type="project" value="TreeGrafter"/>
</dbReference>
<keyword evidence="4 6" id="KW-0168">Coated pit</keyword>
<keyword evidence="3 6" id="KW-0472">Membrane</keyword>
<evidence type="ECO:0000256" key="3">
    <source>
        <dbReference type="ARBA" id="ARBA00023136"/>
    </source>
</evidence>